<dbReference type="EMBL" id="OZ034821">
    <property type="protein sequence ID" value="CAL1405561.1"/>
    <property type="molecule type" value="Genomic_DNA"/>
</dbReference>
<feature type="compositionally biased region" description="Low complexity" evidence="1">
    <location>
        <begin position="136"/>
        <end position="177"/>
    </location>
</feature>
<sequence>MVSTKSMTTAENAAKATQEQAVTAATTGLQSSVDGAHGVPSPRNGELEDEMEKEAIRVSLDRLVAAFETEPVERLAERREREEESRRVWRRFDEVQAALEALRGAQPPPQKSNGDGTGGSGLSAAGESPAGGGAEGSDPVAPGGSPTGGTTTEDLPPAADVMEAAAVAASEGDQAGASERVGHGQLGCGGGPGLLPTPTA</sequence>
<keyword evidence="3" id="KW-1185">Reference proteome</keyword>
<evidence type="ECO:0000256" key="1">
    <source>
        <dbReference type="SAM" id="MobiDB-lite"/>
    </source>
</evidence>
<proteinExistence type="predicted"/>
<accession>A0AAV2G4L1</accession>
<feature type="compositionally biased region" description="Low complexity" evidence="1">
    <location>
        <begin position="13"/>
        <end position="27"/>
    </location>
</feature>
<feature type="compositionally biased region" description="Gly residues" evidence="1">
    <location>
        <begin position="184"/>
        <end position="193"/>
    </location>
</feature>
<dbReference type="AlphaFoldDB" id="A0AAV2G4L1"/>
<organism evidence="2 3">
    <name type="scientific">Linum trigynum</name>
    <dbReference type="NCBI Taxonomy" id="586398"/>
    <lineage>
        <taxon>Eukaryota</taxon>
        <taxon>Viridiplantae</taxon>
        <taxon>Streptophyta</taxon>
        <taxon>Embryophyta</taxon>
        <taxon>Tracheophyta</taxon>
        <taxon>Spermatophyta</taxon>
        <taxon>Magnoliopsida</taxon>
        <taxon>eudicotyledons</taxon>
        <taxon>Gunneridae</taxon>
        <taxon>Pentapetalae</taxon>
        <taxon>rosids</taxon>
        <taxon>fabids</taxon>
        <taxon>Malpighiales</taxon>
        <taxon>Linaceae</taxon>
        <taxon>Linum</taxon>
    </lineage>
</organism>
<reference evidence="2 3" key="1">
    <citation type="submission" date="2024-04" db="EMBL/GenBank/DDBJ databases">
        <authorList>
            <person name="Fracassetti M."/>
        </authorList>
    </citation>
    <scope>NUCLEOTIDE SEQUENCE [LARGE SCALE GENOMIC DNA]</scope>
</reference>
<feature type="compositionally biased region" description="Basic and acidic residues" evidence="1">
    <location>
        <begin position="71"/>
        <end position="94"/>
    </location>
</feature>
<evidence type="ECO:0000313" key="3">
    <source>
        <dbReference type="Proteomes" id="UP001497516"/>
    </source>
</evidence>
<protein>
    <submittedName>
        <fullName evidence="2">Uncharacterized protein</fullName>
    </submittedName>
</protein>
<feature type="region of interest" description="Disordered" evidence="1">
    <location>
        <begin position="67"/>
        <end position="200"/>
    </location>
</feature>
<feature type="region of interest" description="Disordered" evidence="1">
    <location>
        <begin position="1"/>
        <end position="53"/>
    </location>
</feature>
<dbReference type="Proteomes" id="UP001497516">
    <property type="component" value="Chromosome 8"/>
</dbReference>
<evidence type="ECO:0000313" key="2">
    <source>
        <dbReference type="EMBL" id="CAL1405561.1"/>
    </source>
</evidence>
<name>A0AAV2G4L1_9ROSI</name>
<feature type="compositionally biased region" description="Polar residues" evidence="1">
    <location>
        <begin position="1"/>
        <end position="11"/>
    </location>
</feature>
<gene>
    <name evidence="2" type="ORF">LTRI10_LOCUS45341</name>
</gene>